<evidence type="ECO:0000256" key="1">
    <source>
        <dbReference type="ARBA" id="ARBA00004141"/>
    </source>
</evidence>
<dbReference type="NCBIfam" id="TIGR03144">
    <property type="entry name" value="cytochr_II_ccsB"/>
    <property type="match status" value="1"/>
</dbReference>
<feature type="transmembrane region" description="Helical" evidence="6">
    <location>
        <begin position="183"/>
        <end position="205"/>
    </location>
</feature>
<keyword evidence="2 6" id="KW-0812">Transmembrane</keyword>
<evidence type="ECO:0000313" key="9">
    <source>
        <dbReference type="Proteomes" id="UP001597453"/>
    </source>
</evidence>
<dbReference type="InterPro" id="IPR017562">
    <property type="entry name" value="Cyt_c_biogenesis_CcsA"/>
</dbReference>
<feature type="domain" description="Cytochrome c assembly protein" evidence="7">
    <location>
        <begin position="154"/>
        <end position="365"/>
    </location>
</feature>
<evidence type="ECO:0000313" key="8">
    <source>
        <dbReference type="EMBL" id="MFD2674937.1"/>
    </source>
</evidence>
<evidence type="ECO:0000256" key="6">
    <source>
        <dbReference type="SAM" id="Phobius"/>
    </source>
</evidence>
<name>A0ABW5RLN0_9MICO</name>
<evidence type="ECO:0000256" key="4">
    <source>
        <dbReference type="ARBA" id="ARBA00022989"/>
    </source>
</evidence>
<feature type="transmembrane region" description="Helical" evidence="6">
    <location>
        <begin position="217"/>
        <end position="245"/>
    </location>
</feature>
<dbReference type="InterPro" id="IPR045062">
    <property type="entry name" value="Cyt_c_biogenesis_CcsA/CcmC"/>
</dbReference>
<proteinExistence type="predicted"/>
<dbReference type="RefSeq" id="WP_066058453.1">
    <property type="nucleotide sequence ID" value="NZ_JBHUNF010000004.1"/>
</dbReference>
<dbReference type="PANTHER" id="PTHR30071">
    <property type="entry name" value="HEME EXPORTER PROTEIN C"/>
    <property type="match status" value="1"/>
</dbReference>
<feature type="transmembrane region" description="Helical" evidence="6">
    <location>
        <begin position="279"/>
        <end position="298"/>
    </location>
</feature>
<dbReference type="InterPro" id="IPR002541">
    <property type="entry name" value="Cyt_c_assembly"/>
</dbReference>
<gene>
    <name evidence="8" type="primary">ccsB</name>
    <name evidence="8" type="ORF">ACFSUQ_06470</name>
</gene>
<dbReference type="EMBL" id="JBHUNF010000004">
    <property type="protein sequence ID" value="MFD2674937.1"/>
    <property type="molecule type" value="Genomic_DNA"/>
</dbReference>
<comment type="subcellular location">
    <subcellularLocation>
        <location evidence="1">Membrane</location>
        <topology evidence="1">Multi-pass membrane protein</topology>
    </subcellularLocation>
</comment>
<feature type="transmembrane region" description="Helical" evidence="6">
    <location>
        <begin position="12"/>
        <end position="33"/>
    </location>
</feature>
<feature type="transmembrane region" description="Helical" evidence="6">
    <location>
        <begin position="340"/>
        <end position="361"/>
    </location>
</feature>
<keyword evidence="4 6" id="KW-1133">Transmembrane helix</keyword>
<evidence type="ECO:0000256" key="2">
    <source>
        <dbReference type="ARBA" id="ARBA00022692"/>
    </source>
</evidence>
<feature type="transmembrane region" description="Helical" evidence="6">
    <location>
        <begin position="160"/>
        <end position="178"/>
    </location>
</feature>
<dbReference type="Proteomes" id="UP001597453">
    <property type="component" value="Unassembled WGS sequence"/>
</dbReference>
<sequence>MIETLSNWSNSLLFAAIVVYAVAFVCFTFDIALRGSKQQKASAATSAAGATARKRELVGAAVGADAAGMVSAAEGSADAVTRSAGISSSIHGTDRGVFATRAKGEGTASVAREEFRDKNATKLLPYAMIATAIGFVLHLAATVLLGIAAGRVPWSNMYEFSMTATLIVTGVFLAVQAWQDLRFLGSFVTGLVTLSLGIASLGFYVEVVPLQPALQSWWLVVHVFVASLSTGLLALGCGLSILQLLQQRRQLKVRGGAAAGGPLTALPGAVRLEDLAFRLNVIGFIFWTFTLVAGSIWAEAAWGRYWGWDTKEVWTLIIWIVYAGYLHARATHGWRGSPSAWLSIIGFGTVLFNFGIVNVFFKGLHAYSGL</sequence>
<evidence type="ECO:0000256" key="3">
    <source>
        <dbReference type="ARBA" id="ARBA00022748"/>
    </source>
</evidence>
<keyword evidence="5 6" id="KW-0472">Membrane</keyword>
<dbReference type="PANTHER" id="PTHR30071:SF1">
    <property type="entry name" value="CYTOCHROME B_B6 PROTEIN-RELATED"/>
    <property type="match status" value="1"/>
</dbReference>
<evidence type="ECO:0000256" key="5">
    <source>
        <dbReference type="ARBA" id="ARBA00023136"/>
    </source>
</evidence>
<keyword evidence="9" id="KW-1185">Reference proteome</keyword>
<dbReference type="Pfam" id="PF01578">
    <property type="entry name" value="Cytochrom_C_asm"/>
    <property type="match status" value="1"/>
</dbReference>
<evidence type="ECO:0000259" key="7">
    <source>
        <dbReference type="Pfam" id="PF01578"/>
    </source>
</evidence>
<comment type="caution">
    <text evidence="8">The sequence shown here is derived from an EMBL/GenBank/DDBJ whole genome shotgun (WGS) entry which is preliminary data.</text>
</comment>
<feature type="transmembrane region" description="Helical" evidence="6">
    <location>
        <begin position="313"/>
        <end position="328"/>
    </location>
</feature>
<keyword evidence="3" id="KW-0201">Cytochrome c-type biogenesis</keyword>
<reference evidence="9" key="1">
    <citation type="journal article" date="2019" name="Int. J. Syst. Evol. Microbiol.">
        <title>The Global Catalogue of Microorganisms (GCM) 10K type strain sequencing project: providing services to taxonomists for standard genome sequencing and annotation.</title>
        <authorList>
            <consortium name="The Broad Institute Genomics Platform"/>
            <consortium name="The Broad Institute Genome Sequencing Center for Infectious Disease"/>
            <person name="Wu L."/>
            <person name="Ma J."/>
        </authorList>
    </citation>
    <scope>NUCLEOTIDE SEQUENCE [LARGE SCALE GENOMIC DNA]</scope>
    <source>
        <strain evidence="9">TISTR 1511</strain>
    </source>
</reference>
<organism evidence="8 9">
    <name type="scientific">Gulosibacter bifidus</name>
    <dbReference type="NCBI Taxonomy" id="272239"/>
    <lineage>
        <taxon>Bacteria</taxon>
        <taxon>Bacillati</taxon>
        <taxon>Actinomycetota</taxon>
        <taxon>Actinomycetes</taxon>
        <taxon>Micrococcales</taxon>
        <taxon>Microbacteriaceae</taxon>
        <taxon>Gulosibacter</taxon>
    </lineage>
</organism>
<feature type="transmembrane region" description="Helical" evidence="6">
    <location>
        <begin position="123"/>
        <end position="148"/>
    </location>
</feature>
<protein>
    <submittedName>
        <fullName evidence="8">C-type cytochrome biogenesis protein CcsB</fullName>
    </submittedName>
</protein>
<accession>A0ABW5RLN0</accession>